<evidence type="ECO:0000259" key="8">
    <source>
        <dbReference type="Pfam" id="PF04234"/>
    </source>
</evidence>
<dbReference type="EMBL" id="JBHSBI010000004">
    <property type="protein sequence ID" value="MFC4007382.1"/>
    <property type="molecule type" value="Genomic_DNA"/>
</dbReference>
<feature type="transmembrane region" description="Helical" evidence="6">
    <location>
        <begin position="174"/>
        <end position="193"/>
    </location>
</feature>
<evidence type="ECO:0000256" key="6">
    <source>
        <dbReference type="SAM" id="Phobius"/>
    </source>
</evidence>
<gene>
    <name evidence="9" type="ORF">ACFOY2_09120</name>
</gene>
<keyword evidence="2" id="KW-0479">Metal-binding</keyword>
<reference evidence="10" key="1">
    <citation type="journal article" date="2019" name="Int. J. Syst. Evol. Microbiol.">
        <title>The Global Catalogue of Microorganisms (GCM) 10K type strain sequencing project: providing services to taxonomists for standard genome sequencing and annotation.</title>
        <authorList>
            <consortium name="The Broad Institute Genomics Platform"/>
            <consortium name="The Broad Institute Genome Sequencing Center for Infectious Disease"/>
            <person name="Wu L."/>
            <person name="Ma J."/>
        </authorList>
    </citation>
    <scope>NUCLEOTIDE SEQUENCE [LARGE SCALE GENOMIC DNA]</scope>
    <source>
        <strain evidence="10">TBRC 1276</strain>
    </source>
</reference>
<feature type="compositionally biased region" description="Pro residues" evidence="5">
    <location>
        <begin position="144"/>
        <end position="155"/>
    </location>
</feature>
<keyword evidence="6" id="KW-1133">Transmembrane helix</keyword>
<name>A0ABV8G048_9ACTN</name>
<dbReference type="Proteomes" id="UP001595851">
    <property type="component" value="Unassembled WGS sequence"/>
</dbReference>
<evidence type="ECO:0000256" key="7">
    <source>
        <dbReference type="SAM" id="SignalP"/>
    </source>
</evidence>
<dbReference type="PROSITE" id="PS51318">
    <property type="entry name" value="TAT"/>
    <property type="match status" value="1"/>
</dbReference>
<organism evidence="9 10">
    <name type="scientific">Nonomuraea purpurea</name>
    <dbReference type="NCBI Taxonomy" id="1849276"/>
    <lineage>
        <taxon>Bacteria</taxon>
        <taxon>Bacillati</taxon>
        <taxon>Actinomycetota</taxon>
        <taxon>Actinomycetes</taxon>
        <taxon>Streptosporangiales</taxon>
        <taxon>Streptosporangiaceae</taxon>
        <taxon>Nonomuraea</taxon>
    </lineage>
</organism>
<evidence type="ECO:0000256" key="4">
    <source>
        <dbReference type="ARBA" id="ARBA00023008"/>
    </source>
</evidence>
<keyword evidence="4" id="KW-0186">Copper</keyword>
<evidence type="ECO:0000313" key="10">
    <source>
        <dbReference type="Proteomes" id="UP001595851"/>
    </source>
</evidence>
<keyword evidence="3 7" id="KW-0732">Signal</keyword>
<proteinExistence type="predicted"/>
<dbReference type="InterPro" id="IPR007348">
    <property type="entry name" value="CopC_dom"/>
</dbReference>
<protein>
    <submittedName>
        <fullName evidence="9">Copper resistance protein CopC</fullName>
    </submittedName>
</protein>
<keyword evidence="6" id="KW-0812">Transmembrane</keyword>
<sequence>MNALARSVRRVLAATAGAALVLLLTSPAALAHDRLKASSPADNAKVKQVETIELEFTSNMRLPTIVLDGPDGKPVPLDKPDVDGAKVSTRPVDALQPGRYRIAWRVVSSDGHPIQGEITFTVTDPPAEPTPSPSATPSETSAPPSAPPSEQPPTQAPAAPVADSQSGGSGTPGWLWAGVAVLVAGGAAVLVVGRRKGASTSE</sequence>
<evidence type="ECO:0000313" key="9">
    <source>
        <dbReference type="EMBL" id="MFC4007382.1"/>
    </source>
</evidence>
<keyword evidence="6" id="KW-0472">Membrane</keyword>
<dbReference type="PANTHER" id="PTHR34820">
    <property type="entry name" value="INNER MEMBRANE PROTEIN YEBZ"/>
    <property type="match status" value="1"/>
</dbReference>
<dbReference type="InterPro" id="IPR014755">
    <property type="entry name" value="Cu-Rt/internalin_Ig-like"/>
</dbReference>
<evidence type="ECO:0000256" key="5">
    <source>
        <dbReference type="SAM" id="MobiDB-lite"/>
    </source>
</evidence>
<evidence type="ECO:0000256" key="3">
    <source>
        <dbReference type="ARBA" id="ARBA00022729"/>
    </source>
</evidence>
<dbReference type="Pfam" id="PF04234">
    <property type="entry name" value="CopC"/>
    <property type="match status" value="1"/>
</dbReference>
<dbReference type="InterPro" id="IPR032694">
    <property type="entry name" value="CopC/D"/>
</dbReference>
<feature type="chain" id="PRO_5047342265" evidence="7">
    <location>
        <begin position="32"/>
        <end position="202"/>
    </location>
</feature>
<dbReference type="InterPro" id="IPR014756">
    <property type="entry name" value="Ig_E-set"/>
</dbReference>
<dbReference type="Gene3D" id="2.60.40.1220">
    <property type="match status" value="1"/>
</dbReference>
<evidence type="ECO:0000256" key="1">
    <source>
        <dbReference type="ARBA" id="ARBA00004196"/>
    </source>
</evidence>
<feature type="domain" description="CopC" evidence="8">
    <location>
        <begin position="32"/>
        <end position="122"/>
    </location>
</feature>
<keyword evidence="10" id="KW-1185">Reference proteome</keyword>
<dbReference type="SUPFAM" id="SSF81296">
    <property type="entry name" value="E set domains"/>
    <property type="match status" value="1"/>
</dbReference>
<feature type="signal peptide" evidence="7">
    <location>
        <begin position="1"/>
        <end position="31"/>
    </location>
</feature>
<dbReference type="InterPro" id="IPR006311">
    <property type="entry name" value="TAT_signal"/>
</dbReference>
<dbReference type="PANTHER" id="PTHR34820:SF4">
    <property type="entry name" value="INNER MEMBRANE PROTEIN YEBZ"/>
    <property type="match status" value="1"/>
</dbReference>
<evidence type="ECO:0000256" key="2">
    <source>
        <dbReference type="ARBA" id="ARBA00022723"/>
    </source>
</evidence>
<feature type="region of interest" description="Disordered" evidence="5">
    <location>
        <begin position="67"/>
        <end position="88"/>
    </location>
</feature>
<accession>A0ABV8G048</accession>
<comment type="subcellular location">
    <subcellularLocation>
        <location evidence="1">Cell envelope</location>
    </subcellularLocation>
</comment>
<feature type="region of interest" description="Disordered" evidence="5">
    <location>
        <begin position="115"/>
        <end position="174"/>
    </location>
</feature>
<dbReference type="RefSeq" id="WP_379527512.1">
    <property type="nucleotide sequence ID" value="NZ_JBHSBI010000004.1"/>
</dbReference>
<comment type="caution">
    <text evidence="9">The sequence shown here is derived from an EMBL/GenBank/DDBJ whole genome shotgun (WGS) entry which is preliminary data.</text>
</comment>